<feature type="domain" description="RING-type" evidence="18">
    <location>
        <begin position="1635"/>
        <end position="1682"/>
    </location>
</feature>
<evidence type="ECO:0000256" key="8">
    <source>
        <dbReference type="ARBA" id="ARBA00022679"/>
    </source>
</evidence>
<evidence type="ECO:0000256" key="15">
    <source>
        <dbReference type="PROSITE-ProRule" id="PRU00175"/>
    </source>
</evidence>
<feature type="region of interest" description="Disordered" evidence="17">
    <location>
        <begin position="1"/>
        <end position="28"/>
    </location>
</feature>
<dbReference type="InterPro" id="IPR001841">
    <property type="entry name" value="Znf_RING"/>
</dbReference>
<dbReference type="Pfam" id="PF22958">
    <property type="entry name" value="Ltn1_1st"/>
    <property type="match status" value="1"/>
</dbReference>
<dbReference type="UniPathway" id="UPA00143"/>
<comment type="catalytic activity">
    <reaction evidence="1 16">
        <text>S-ubiquitinyl-[E2 ubiquitin-conjugating enzyme]-L-cysteine + [acceptor protein]-L-lysine = [E2 ubiquitin-conjugating enzyme]-L-cysteine + N(6)-ubiquitinyl-[acceptor protein]-L-lysine.</text>
        <dbReference type="EC" id="2.3.2.27"/>
    </reaction>
</comment>
<dbReference type="GO" id="GO:0072344">
    <property type="term" value="P:rescue of stalled ribosome"/>
    <property type="evidence" value="ECO:0007669"/>
    <property type="project" value="UniProtKB-UniRule"/>
</dbReference>
<keyword evidence="11 15" id="KW-0863">Zinc-finger</keyword>
<dbReference type="GO" id="GO:0008270">
    <property type="term" value="F:zinc ion binding"/>
    <property type="evidence" value="ECO:0007669"/>
    <property type="project" value="UniProtKB-KW"/>
</dbReference>
<evidence type="ECO:0000256" key="5">
    <source>
        <dbReference type="ARBA" id="ARBA00012483"/>
    </source>
</evidence>
<gene>
    <name evidence="19" type="ORF">g.17347</name>
</gene>
<feature type="compositionally biased region" description="Basic residues" evidence="17">
    <location>
        <begin position="1"/>
        <end position="10"/>
    </location>
</feature>
<keyword evidence="9 16" id="KW-0479">Metal-binding</keyword>
<keyword evidence="8 16" id="KW-0808">Transferase</keyword>
<dbReference type="InterPro" id="IPR013083">
    <property type="entry name" value="Znf_RING/FYVE/PHD"/>
</dbReference>
<comment type="function">
    <text evidence="16">E3 ubiquitin-protein ligase. Component of the ribosome quality control complex (RQC), a ribosome-associated complex that mediates ubiquitination and extraction of incompletely synthesized nascent chains for proteasomal degradation.</text>
</comment>
<comment type="subunit">
    <text evidence="16">Component of the ribosome quality control complex (RQC).</text>
</comment>
<dbReference type="GO" id="GO:0043023">
    <property type="term" value="F:ribosomal large subunit binding"/>
    <property type="evidence" value="ECO:0007669"/>
    <property type="project" value="TreeGrafter"/>
</dbReference>
<evidence type="ECO:0000256" key="16">
    <source>
        <dbReference type="RuleBase" id="RU367090"/>
    </source>
</evidence>
<proteinExistence type="inferred from homology"/>
<evidence type="ECO:0000256" key="1">
    <source>
        <dbReference type="ARBA" id="ARBA00000900"/>
    </source>
</evidence>
<keyword evidence="12 16" id="KW-0833">Ubl conjugation pathway</keyword>
<organism evidence="19">
    <name type="scientific">Clastoptera arizonana</name>
    <name type="common">Arizona spittle bug</name>
    <dbReference type="NCBI Taxonomy" id="38151"/>
    <lineage>
        <taxon>Eukaryota</taxon>
        <taxon>Metazoa</taxon>
        <taxon>Ecdysozoa</taxon>
        <taxon>Arthropoda</taxon>
        <taxon>Hexapoda</taxon>
        <taxon>Insecta</taxon>
        <taxon>Pterygota</taxon>
        <taxon>Neoptera</taxon>
        <taxon>Paraneoptera</taxon>
        <taxon>Hemiptera</taxon>
        <taxon>Auchenorrhyncha</taxon>
        <taxon>Cercopoidea</taxon>
        <taxon>Clastopteridae</taxon>
        <taxon>Clastoptera</taxon>
    </lineage>
</organism>
<keyword evidence="10" id="KW-0677">Repeat</keyword>
<comment type="pathway">
    <text evidence="3 16">Protein modification; protein ubiquitination.</text>
</comment>
<dbReference type="GO" id="GO:1990116">
    <property type="term" value="P:ribosome-associated ubiquitin-dependent protein catabolic process"/>
    <property type="evidence" value="ECO:0007669"/>
    <property type="project" value="UniProtKB-UniRule"/>
</dbReference>
<comment type="subcellular location">
    <subcellularLocation>
        <location evidence="2">Cytoplasm</location>
        <location evidence="2">Cytosol</location>
    </subcellularLocation>
</comment>
<keyword evidence="13 16" id="KW-0862">Zinc</keyword>
<evidence type="ECO:0000256" key="10">
    <source>
        <dbReference type="ARBA" id="ARBA00022737"/>
    </source>
</evidence>
<dbReference type="EMBL" id="GEDC01023160">
    <property type="protein sequence ID" value="JAS14138.1"/>
    <property type="molecule type" value="Transcribed_RNA"/>
</dbReference>
<dbReference type="Pfam" id="PF22999">
    <property type="entry name" value="LTN1_E3_ligase_6th"/>
    <property type="match status" value="1"/>
</dbReference>
<evidence type="ECO:0000256" key="2">
    <source>
        <dbReference type="ARBA" id="ARBA00004514"/>
    </source>
</evidence>
<dbReference type="InterPro" id="IPR016024">
    <property type="entry name" value="ARM-type_fold"/>
</dbReference>
<evidence type="ECO:0000256" key="7">
    <source>
        <dbReference type="ARBA" id="ARBA00022490"/>
    </source>
</evidence>
<reference evidence="19" key="1">
    <citation type="submission" date="2015-12" db="EMBL/GenBank/DDBJ databases">
        <title>De novo transcriptome assembly of four potential Pierce s Disease insect vectors from Arizona vineyards.</title>
        <authorList>
            <person name="Tassone E.E."/>
        </authorList>
    </citation>
    <scope>NUCLEOTIDE SEQUENCE</scope>
</reference>
<evidence type="ECO:0000256" key="6">
    <source>
        <dbReference type="ARBA" id="ARBA00017157"/>
    </source>
</evidence>
<evidence type="ECO:0000256" key="14">
    <source>
        <dbReference type="ARBA" id="ARBA00032366"/>
    </source>
</evidence>
<dbReference type="InterPro" id="IPR054478">
    <property type="entry name" value="LTN1_UBC"/>
</dbReference>
<comment type="similarity">
    <text evidence="4 16">Belongs to the LTN1 family.</text>
</comment>
<dbReference type="InterPro" id="IPR054477">
    <property type="entry name" value="LTN1_E3_ligase_6th"/>
</dbReference>
<dbReference type="CDD" id="cd16491">
    <property type="entry name" value="RING-CH-C4HC3_LTN1"/>
    <property type="match status" value="1"/>
</dbReference>
<dbReference type="Pfam" id="PF23009">
    <property type="entry name" value="UBC_like"/>
    <property type="match status" value="1"/>
</dbReference>
<dbReference type="Gene3D" id="3.30.40.10">
    <property type="entry name" value="Zinc/RING finger domain, C3HC4 (zinc finger)"/>
    <property type="match status" value="1"/>
</dbReference>
<evidence type="ECO:0000259" key="18">
    <source>
        <dbReference type="PROSITE" id="PS50089"/>
    </source>
</evidence>
<dbReference type="PANTHER" id="PTHR12389:SF0">
    <property type="entry name" value="E3 UBIQUITIN-PROTEIN LIGASE LISTERIN"/>
    <property type="match status" value="1"/>
</dbReference>
<accession>A0A1B6CL80</accession>
<sequence>MGGNKHKQANRTKNNVKPASSGRSAEILATKSPPTVGFSVLKPVMTTFNEDVRSEITQDFQLAFKKMNKKDATTKLKALQEFTTLCQKSEPSAVKTVLPFWPRLYCVLGTDIEHRVREGAHSAQRAVVTSVGRNIAPYLKQLVGTWFVGQYDTYAPAASTASLSFNEAFPLNKLTEAITFCQDEIFDYIFNNLQTESISDEKLNNPEDSEAKYQRVITSSFHGYASFLSNLPSEQIQNSEEKHKRLVKSGKFWNYAKHENPLIRAAWFTSIISLCQKAPFLLSDEGKHLGAAVFGGLDENDPTVLPIVWEAALHILVAVQDIWQHVSSEKLVFPKLWRILKEGGQGNASMIFPNILPLLSKIPSFVIKNQQEFYTKLFDSMRTGFTVKSVKKSNSEMEAIINSFMECVQYLVMINYENTDLCHSIINNQIIPLVESMMFDEMLQPTCSAYFCGLSKLIRLWTKQDGYIYQDLCSLFWMKVEGLIIRSINNSIYSSNLLATTFYAQYMLLLGLKCPGIKRQKKYMKVRFTSFEKEKEMEAPEKNFDNSLETSYSESSEAIDKYLDNLINVLLKLYLQLSFDKPNLQGLIVEQISKIIKDFNSELIYKNVLDSIEGLNCWQKLYTTKLVNWLLDDSIPVDYSLTIIFILLKYTTEEEKHEVLQDLTKHRTHETLNWAVNQKSNFSTVLEQWLSSEELVNILISLANEVKEDDESFNILSKCLKMDEDGKLKISEGALTGILSTLCTTLKLPNVQPFTIMCIAKLLKNSVFLESNYFYIIKKNSQVPDLAKSIFYGLIESANVEYTPCLKETLMIGIKILSKSYGVESSSFTDIIEGQIEVLVNYFNKSIVNISQLQYVTSLFEEIIISAVDSHPNVTDIDDQIKNITFLLQFILDGLEKPCEEWCNPVSTFCLIGNYINGILDIPVDEAKAIENISFNIPKVEKYFTCSYFKLKLLHTYCQERTRSDQVLYLPSESLSKFSSFISQVFYLHSIGQCWQLYFNKTNQYFSLKVIILEVEELLYDIIDKMSPETLQIVASTILNKALNVGGIWLQIISIEVPKLKKMADALKIIIQEDTSTNTKMIPEIFSFMNNEQLLHHCKDITNKSDDFLFLPEVNACLKVFVDNINEEVCNLYDCWLDKVISWNFQNKSSCVNQKSNIRSLNSICATCNFLCLALTHYSSYMKHSHWDICMIRVATWAQGIHDSVVEASIKNNISVSWLCVVAVTCRMIDCIIRKVEKECDDKDEIATTRLNEWNEVFVSSLHKNLIESWQVIAEQVDSENILELLLIENLGNLIIKHVKYPYFVDTTLNLKDYLMHWIHKCCNLIKSPITSIQLTAYNVLIKLIPAIVTADSEDNSNRLLCLSLEETLICTQTVVDTMISDLRFGDLCIVQEFTDSYTYARAYLLHWSIILELCAHSDSQLRSLYTAWLKEDYLPTFMKTVFCLMPESVLHDYGIASKRTHDLFSASPEINNEVWDSNKLSHFSCWVYACALKCIPAAIRQWWTKSEHKVNTIVDRVTATFISPQLSAEEIKAVKKEEKKFENMTIQIRPTVREIVAVYAIEDCSMELTFQLNHNHPLGLVKVNSVRSLISTSHIKNWLLQLTIFLTHQNGTILDSLVLWKNNLDKRFEGVEECYICFYVLHYTNHQLPKMTCPMCKKKFHSQCLYKWFHTSNKSSCPICRSMFLD</sequence>
<dbReference type="SUPFAM" id="SSF48371">
    <property type="entry name" value="ARM repeat"/>
    <property type="match status" value="1"/>
</dbReference>
<dbReference type="GO" id="GO:1990112">
    <property type="term" value="C:RQC complex"/>
    <property type="evidence" value="ECO:0007669"/>
    <property type="project" value="UniProtKB-UniRule"/>
</dbReference>
<dbReference type="InterPro" id="IPR039795">
    <property type="entry name" value="LTN1/Rkr1"/>
</dbReference>
<evidence type="ECO:0000256" key="12">
    <source>
        <dbReference type="ARBA" id="ARBA00022786"/>
    </source>
</evidence>
<protein>
    <recommendedName>
        <fullName evidence="6 16">E3 ubiquitin-protein ligase listerin</fullName>
        <ecNumber evidence="5 16">2.3.2.27</ecNumber>
    </recommendedName>
    <alternativeName>
        <fullName evidence="14 16">RING-type E3 ubiquitin transferase listerin</fullName>
    </alternativeName>
</protein>
<keyword evidence="7" id="KW-0963">Cytoplasm</keyword>
<dbReference type="GO" id="GO:0061630">
    <property type="term" value="F:ubiquitin protein ligase activity"/>
    <property type="evidence" value="ECO:0007669"/>
    <property type="project" value="UniProtKB-UniRule"/>
</dbReference>
<dbReference type="GO" id="GO:0005829">
    <property type="term" value="C:cytosol"/>
    <property type="evidence" value="ECO:0007669"/>
    <property type="project" value="UniProtKB-SubCell"/>
</dbReference>
<evidence type="ECO:0000256" key="3">
    <source>
        <dbReference type="ARBA" id="ARBA00004906"/>
    </source>
</evidence>
<feature type="compositionally biased region" description="Polar residues" evidence="17">
    <location>
        <begin position="11"/>
        <end position="23"/>
    </location>
</feature>
<evidence type="ECO:0000313" key="19">
    <source>
        <dbReference type="EMBL" id="JAS14138.1"/>
    </source>
</evidence>
<evidence type="ECO:0000256" key="13">
    <source>
        <dbReference type="ARBA" id="ARBA00022833"/>
    </source>
</evidence>
<dbReference type="FunFam" id="3.30.40.10:FF:000038">
    <property type="entry name" value="E3 ubiquitin-protein ligase listerin"/>
    <property type="match status" value="1"/>
</dbReference>
<dbReference type="InterPro" id="IPR054476">
    <property type="entry name" value="Ltn1_N"/>
</dbReference>
<dbReference type="GO" id="GO:0016567">
    <property type="term" value="P:protein ubiquitination"/>
    <property type="evidence" value="ECO:0007669"/>
    <property type="project" value="UniProtKB-UniPathway"/>
</dbReference>
<dbReference type="InterPro" id="IPR039804">
    <property type="entry name" value="RING-CH-C4HC3_LTN1"/>
</dbReference>
<evidence type="ECO:0000256" key="9">
    <source>
        <dbReference type="ARBA" id="ARBA00022723"/>
    </source>
</evidence>
<name>A0A1B6CL80_9HEMI</name>
<evidence type="ECO:0000256" key="11">
    <source>
        <dbReference type="ARBA" id="ARBA00022771"/>
    </source>
</evidence>
<dbReference type="PROSITE" id="PS50089">
    <property type="entry name" value="ZF_RING_2"/>
    <property type="match status" value="1"/>
</dbReference>
<dbReference type="PANTHER" id="PTHR12389">
    <property type="entry name" value="ZINC FINGER PROTEIN 294"/>
    <property type="match status" value="1"/>
</dbReference>
<evidence type="ECO:0000256" key="17">
    <source>
        <dbReference type="SAM" id="MobiDB-lite"/>
    </source>
</evidence>
<dbReference type="EC" id="2.3.2.27" evidence="5 16"/>
<dbReference type="SUPFAM" id="SSF57850">
    <property type="entry name" value="RING/U-box"/>
    <property type="match status" value="1"/>
</dbReference>
<evidence type="ECO:0000256" key="4">
    <source>
        <dbReference type="ARBA" id="ARBA00007997"/>
    </source>
</evidence>